<dbReference type="InterPro" id="IPR004381">
    <property type="entry name" value="Glycerate_kinase"/>
</dbReference>
<evidence type="ECO:0000256" key="1">
    <source>
        <dbReference type="ARBA" id="ARBA00006284"/>
    </source>
</evidence>
<dbReference type="InterPro" id="IPR018193">
    <property type="entry name" value="Glyc_kinase_flavodox-like_fold"/>
</dbReference>
<proteinExistence type="inferred from homology"/>
<dbReference type="InterPro" id="IPR036129">
    <property type="entry name" value="Glycerate_kinase_sf"/>
</dbReference>
<dbReference type="Gene3D" id="3.40.50.10350">
    <property type="entry name" value="Glycerate kinase, domain 1"/>
    <property type="match status" value="1"/>
</dbReference>
<organism evidence="5 6">
    <name type="scientific">Flaviflexus salsibiostraticola</name>
    <dbReference type="NCBI Taxonomy" id="1282737"/>
    <lineage>
        <taxon>Bacteria</taxon>
        <taxon>Bacillati</taxon>
        <taxon>Actinomycetota</taxon>
        <taxon>Actinomycetes</taxon>
        <taxon>Actinomycetales</taxon>
        <taxon>Actinomycetaceae</taxon>
        <taxon>Flaviflexus</taxon>
    </lineage>
</organism>
<dbReference type="KEGG" id="fsl:EJO69_00270"/>
<dbReference type="Pfam" id="PF02595">
    <property type="entry name" value="Gly_kinase"/>
    <property type="match status" value="1"/>
</dbReference>
<dbReference type="AlphaFoldDB" id="A0A3Q8WS03"/>
<evidence type="ECO:0000256" key="2">
    <source>
        <dbReference type="ARBA" id="ARBA00022679"/>
    </source>
</evidence>
<dbReference type="GO" id="GO:0008887">
    <property type="term" value="F:glycerate kinase activity"/>
    <property type="evidence" value="ECO:0007669"/>
    <property type="project" value="UniProtKB-UniRule"/>
</dbReference>
<keyword evidence="2 4" id="KW-0808">Transferase</keyword>
<dbReference type="OrthoDB" id="9774290at2"/>
<reference evidence="5 6" key="1">
    <citation type="submission" date="2018-12" db="EMBL/GenBank/DDBJ databases">
        <title>Complete genome sequence of Flaviflexus salsibiostraticola KCTC 33148.</title>
        <authorList>
            <person name="Bae J.-W."/>
        </authorList>
    </citation>
    <scope>NUCLEOTIDE SEQUENCE [LARGE SCALE GENOMIC DNA]</scope>
    <source>
        <strain evidence="5 6">KCTC 33148</strain>
    </source>
</reference>
<keyword evidence="3 4" id="KW-0418">Kinase</keyword>
<dbReference type="PIRSF" id="PIRSF006078">
    <property type="entry name" value="GlxK"/>
    <property type="match status" value="1"/>
</dbReference>
<sequence length="386" mass="38523">MHHIIVISDSFKGALTSIEAHRAIADGVRRALPTARISEIPVADGGEGTVAAMLAAAGGESVTARVCGVFPGDMVTADYGVLPGGAAVVEMAACAGLPLAEGRKDTAEATTYGVGELIKHAIARGSRRIIVGAGGSATTDLGCGAAAALGVRFLDAEGREFVPVGATLAEVQRVDVSEARRALAGVGLTVMCDIDNPLTGAHGAAHVFSPQKGADPEMVERLDAGLVHLAGVIASDLGIDVAHVPGAGAAGGLAGGLMAFCGAELEPGIDTVLDAVDFAGVLADADLVLTGEGQIDGQSLSGKVPVGVARWVARHRSDLPVIVLTGSIGDGIEDVYAEGVTAAFTIGRGPETLESAIAHTADNLTAAAYSIARMFGVMTRGAAGAP</sequence>
<dbReference type="PANTHER" id="PTHR21599">
    <property type="entry name" value="GLYCERATE KINASE"/>
    <property type="match status" value="1"/>
</dbReference>
<dbReference type="NCBIfam" id="TIGR00045">
    <property type="entry name" value="glycerate kinase"/>
    <property type="match status" value="1"/>
</dbReference>
<evidence type="ECO:0000256" key="4">
    <source>
        <dbReference type="PIRNR" id="PIRNR006078"/>
    </source>
</evidence>
<accession>A0A3Q8WS03</accession>
<gene>
    <name evidence="5" type="ORF">EJO69_00270</name>
</gene>
<dbReference type="SUPFAM" id="SSF110738">
    <property type="entry name" value="Glycerate kinase I"/>
    <property type="match status" value="1"/>
</dbReference>
<evidence type="ECO:0000313" key="5">
    <source>
        <dbReference type="EMBL" id="AZN28905.1"/>
    </source>
</evidence>
<comment type="similarity">
    <text evidence="1 4">Belongs to the glycerate kinase type-1 family.</text>
</comment>
<protein>
    <submittedName>
        <fullName evidence="5">Glycerate kinase</fullName>
    </submittedName>
</protein>
<dbReference type="GO" id="GO:0031388">
    <property type="term" value="P:organic acid phosphorylation"/>
    <property type="evidence" value="ECO:0007669"/>
    <property type="project" value="UniProtKB-UniRule"/>
</dbReference>
<evidence type="ECO:0000313" key="6">
    <source>
        <dbReference type="Proteomes" id="UP000270021"/>
    </source>
</evidence>
<dbReference type="PANTHER" id="PTHR21599:SF0">
    <property type="entry name" value="GLYCERATE KINASE"/>
    <property type="match status" value="1"/>
</dbReference>
<dbReference type="Gene3D" id="3.90.1510.10">
    <property type="entry name" value="Glycerate kinase, domain 2"/>
    <property type="match status" value="1"/>
</dbReference>
<name>A0A3Q8WS03_9ACTO</name>
<dbReference type="InterPro" id="IPR018197">
    <property type="entry name" value="Glycerate_kinase_RE-like"/>
</dbReference>
<keyword evidence="6" id="KW-1185">Reference proteome</keyword>
<dbReference type="EMBL" id="CP034438">
    <property type="protein sequence ID" value="AZN28905.1"/>
    <property type="molecule type" value="Genomic_DNA"/>
</dbReference>
<dbReference type="RefSeq" id="WP_126037655.1">
    <property type="nucleotide sequence ID" value="NZ_CP034438.1"/>
</dbReference>
<dbReference type="Proteomes" id="UP000270021">
    <property type="component" value="Chromosome"/>
</dbReference>
<evidence type="ECO:0000256" key="3">
    <source>
        <dbReference type="ARBA" id="ARBA00022777"/>
    </source>
</evidence>